<dbReference type="Gene3D" id="1.10.418.10">
    <property type="entry name" value="Calponin-like domain"/>
    <property type="match status" value="1"/>
</dbReference>
<name>A0ABD0N7T5_CIRMR</name>
<feature type="non-terminal residue" evidence="1">
    <location>
        <position position="65"/>
    </location>
</feature>
<dbReference type="PANTHER" id="PTHR23167">
    <property type="entry name" value="CALPONIN HOMOLOGY DOMAIN-CONTAINING PROTEIN DDB_G0272472-RELATED"/>
    <property type="match status" value="1"/>
</dbReference>
<reference evidence="1 2" key="1">
    <citation type="submission" date="2024-05" db="EMBL/GenBank/DDBJ databases">
        <title>Genome sequencing and assembly of Indian major carp, Cirrhinus mrigala (Hamilton, 1822).</title>
        <authorList>
            <person name="Mohindra V."/>
            <person name="Chowdhury L.M."/>
            <person name="Lal K."/>
            <person name="Jena J.K."/>
        </authorList>
    </citation>
    <scope>NUCLEOTIDE SEQUENCE [LARGE SCALE GENOMIC DNA]</scope>
    <source>
        <strain evidence="1">CM1030</strain>
        <tissue evidence="1">Blood</tissue>
    </source>
</reference>
<dbReference type="Proteomes" id="UP001529510">
    <property type="component" value="Unassembled WGS sequence"/>
</dbReference>
<dbReference type="EMBL" id="JAMKFB020000023">
    <property type="protein sequence ID" value="KAL0157705.1"/>
    <property type="molecule type" value="Genomic_DNA"/>
</dbReference>
<protein>
    <submittedName>
        <fullName evidence="1">Uncharacterized protein</fullName>
    </submittedName>
</protein>
<feature type="non-terminal residue" evidence="1">
    <location>
        <position position="1"/>
    </location>
</feature>
<dbReference type="AlphaFoldDB" id="A0ABD0N7T5"/>
<sequence length="65" mass="7343">DMSCLDEYNITRNNKLAFDLVEKELGVAPIMRASDMTTRGKIDQLSMVAYLTQIRNALTEKHTPA</sequence>
<gene>
    <name evidence="1" type="ORF">M9458_045781</name>
</gene>
<accession>A0ABD0N7T5</accession>
<dbReference type="PANTHER" id="PTHR23167:SF35">
    <property type="entry name" value="[F-ACTIN]-MONOOXYGENASE MICAL1"/>
    <property type="match status" value="1"/>
</dbReference>
<organism evidence="1 2">
    <name type="scientific">Cirrhinus mrigala</name>
    <name type="common">Mrigala</name>
    <dbReference type="NCBI Taxonomy" id="683832"/>
    <lineage>
        <taxon>Eukaryota</taxon>
        <taxon>Metazoa</taxon>
        <taxon>Chordata</taxon>
        <taxon>Craniata</taxon>
        <taxon>Vertebrata</taxon>
        <taxon>Euteleostomi</taxon>
        <taxon>Actinopterygii</taxon>
        <taxon>Neopterygii</taxon>
        <taxon>Teleostei</taxon>
        <taxon>Ostariophysi</taxon>
        <taxon>Cypriniformes</taxon>
        <taxon>Cyprinidae</taxon>
        <taxon>Labeoninae</taxon>
        <taxon>Labeonini</taxon>
        <taxon>Cirrhinus</taxon>
    </lineage>
</organism>
<evidence type="ECO:0000313" key="1">
    <source>
        <dbReference type="EMBL" id="KAL0157705.1"/>
    </source>
</evidence>
<dbReference type="InterPro" id="IPR050540">
    <property type="entry name" value="F-actin_Monoox_Mical"/>
</dbReference>
<proteinExistence type="predicted"/>
<evidence type="ECO:0000313" key="2">
    <source>
        <dbReference type="Proteomes" id="UP001529510"/>
    </source>
</evidence>
<keyword evidence="2" id="KW-1185">Reference proteome</keyword>
<dbReference type="InterPro" id="IPR036872">
    <property type="entry name" value="CH_dom_sf"/>
</dbReference>
<dbReference type="SUPFAM" id="SSF47576">
    <property type="entry name" value="Calponin-homology domain, CH-domain"/>
    <property type="match status" value="1"/>
</dbReference>
<comment type="caution">
    <text evidence="1">The sequence shown here is derived from an EMBL/GenBank/DDBJ whole genome shotgun (WGS) entry which is preliminary data.</text>
</comment>